<gene>
    <name evidence="1" type="ORF">POM88_055068</name>
</gene>
<dbReference type="Proteomes" id="UP001237642">
    <property type="component" value="Unassembled WGS sequence"/>
</dbReference>
<evidence type="ECO:0000313" key="1">
    <source>
        <dbReference type="EMBL" id="KAK1347120.1"/>
    </source>
</evidence>
<accession>A0AAD8LUA8</accession>
<dbReference type="AlphaFoldDB" id="A0AAD8LUA8"/>
<organism evidence="1 2">
    <name type="scientific">Heracleum sosnowskyi</name>
    <dbReference type="NCBI Taxonomy" id="360622"/>
    <lineage>
        <taxon>Eukaryota</taxon>
        <taxon>Viridiplantae</taxon>
        <taxon>Streptophyta</taxon>
        <taxon>Embryophyta</taxon>
        <taxon>Tracheophyta</taxon>
        <taxon>Spermatophyta</taxon>
        <taxon>Magnoliopsida</taxon>
        <taxon>eudicotyledons</taxon>
        <taxon>Gunneridae</taxon>
        <taxon>Pentapetalae</taxon>
        <taxon>asterids</taxon>
        <taxon>campanulids</taxon>
        <taxon>Apiales</taxon>
        <taxon>Apiaceae</taxon>
        <taxon>Apioideae</taxon>
        <taxon>apioid superclade</taxon>
        <taxon>Tordylieae</taxon>
        <taxon>Tordyliinae</taxon>
        <taxon>Heracleum</taxon>
    </lineage>
</organism>
<proteinExistence type="predicted"/>
<evidence type="ECO:0000313" key="2">
    <source>
        <dbReference type="Proteomes" id="UP001237642"/>
    </source>
</evidence>
<reference evidence="1" key="1">
    <citation type="submission" date="2023-02" db="EMBL/GenBank/DDBJ databases">
        <title>Genome of toxic invasive species Heracleum sosnowskyi carries increased number of genes despite the absence of recent whole-genome duplications.</title>
        <authorList>
            <person name="Schelkunov M."/>
            <person name="Shtratnikova V."/>
            <person name="Makarenko M."/>
            <person name="Klepikova A."/>
            <person name="Omelchenko D."/>
            <person name="Novikova G."/>
            <person name="Obukhova E."/>
            <person name="Bogdanov V."/>
            <person name="Penin A."/>
            <person name="Logacheva M."/>
        </authorList>
    </citation>
    <scope>NUCLEOTIDE SEQUENCE</scope>
    <source>
        <strain evidence="1">Hsosn_3</strain>
        <tissue evidence="1">Leaf</tissue>
    </source>
</reference>
<dbReference type="EMBL" id="JAUIZM010000238">
    <property type="protein sequence ID" value="KAK1347120.1"/>
    <property type="molecule type" value="Genomic_DNA"/>
</dbReference>
<reference evidence="1" key="2">
    <citation type="submission" date="2023-05" db="EMBL/GenBank/DDBJ databases">
        <authorList>
            <person name="Schelkunov M.I."/>
        </authorList>
    </citation>
    <scope>NUCLEOTIDE SEQUENCE</scope>
    <source>
        <strain evidence="1">Hsosn_3</strain>
        <tissue evidence="1">Leaf</tissue>
    </source>
</reference>
<name>A0AAD8LUA8_9APIA</name>
<comment type="caution">
    <text evidence="1">The sequence shown here is derived from an EMBL/GenBank/DDBJ whole genome shotgun (WGS) entry which is preliminary data.</text>
</comment>
<keyword evidence="2" id="KW-1185">Reference proteome</keyword>
<sequence>MTRHVVLRMLKFENEGYLTFTGGKTTMKSPKGVSMKVNYDNKELVDNDATCFSPKSLFVLPPDNTSLMLDSFGFDEHSDQDLLLNVPTHSSFPLAELLMPTSTFNAQASTSSSSIYQNHVWP</sequence>
<protein>
    <submittedName>
        <fullName evidence="1">Uncharacterized protein</fullName>
    </submittedName>
</protein>